<feature type="transmembrane region" description="Helical" evidence="6">
    <location>
        <begin position="227"/>
        <end position="248"/>
    </location>
</feature>
<evidence type="ECO:0000256" key="5">
    <source>
        <dbReference type="PROSITE-ProRule" id="PRU00205"/>
    </source>
</evidence>
<dbReference type="PROSITE" id="PS50922">
    <property type="entry name" value="TLC"/>
    <property type="match status" value="1"/>
</dbReference>
<evidence type="ECO:0000259" key="7">
    <source>
        <dbReference type="PROSITE" id="PS50922"/>
    </source>
</evidence>
<dbReference type="PROSITE" id="PS51257">
    <property type="entry name" value="PROKAR_LIPOPROTEIN"/>
    <property type="match status" value="1"/>
</dbReference>
<dbReference type="SMART" id="SM00724">
    <property type="entry name" value="TLC"/>
    <property type="match status" value="1"/>
</dbReference>
<dbReference type="Proteomes" id="UP000001876">
    <property type="component" value="Unassembled WGS sequence"/>
</dbReference>
<dbReference type="RefSeq" id="XP_003057462.1">
    <property type="nucleotide sequence ID" value="XM_003057416.1"/>
</dbReference>
<name>C1MMU0_MICPC</name>
<dbReference type="GO" id="GO:0016020">
    <property type="term" value="C:membrane"/>
    <property type="evidence" value="ECO:0007669"/>
    <property type="project" value="UniProtKB-SubCell"/>
</dbReference>
<dbReference type="GO" id="GO:0005783">
    <property type="term" value="C:endoplasmic reticulum"/>
    <property type="evidence" value="ECO:0007669"/>
    <property type="project" value="TreeGrafter"/>
</dbReference>
<dbReference type="InterPro" id="IPR006634">
    <property type="entry name" value="TLC-dom"/>
</dbReference>
<proteinExistence type="predicted"/>
<dbReference type="OrthoDB" id="496403at2759"/>
<dbReference type="PANTHER" id="PTHR13439:SF0">
    <property type="entry name" value="TOPOISOMERASE I DAMAGE AFFECTED PROTEIN 4"/>
    <property type="match status" value="1"/>
</dbReference>
<protein>
    <submittedName>
        <fullName evidence="8">Predicted protein</fullName>
    </submittedName>
</protein>
<reference evidence="8 9" key="1">
    <citation type="journal article" date="2009" name="Science">
        <title>Green evolution and dynamic adaptations revealed by genomes of the marine picoeukaryotes Micromonas.</title>
        <authorList>
            <person name="Worden A.Z."/>
            <person name="Lee J.H."/>
            <person name="Mock T."/>
            <person name="Rouze P."/>
            <person name="Simmons M.P."/>
            <person name="Aerts A.L."/>
            <person name="Allen A.E."/>
            <person name="Cuvelier M.L."/>
            <person name="Derelle E."/>
            <person name="Everett M.V."/>
            <person name="Foulon E."/>
            <person name="Grimwood J."/>
            <person name="Gundlach H."/>
            <person name="Henrissat B."/>
            <person name="Napoli C."/>
            <person name="McDonald S.M."/>
            <person name="Parker M.S."/>
            <person name="Rombauts S."/>
            <person name="Salamov A."/>
            <person name="Von Dassow P."/>
            <person name="Badger J.H."/>
            <person name="Coutinho P.M."/>
            <person name="Demir E."/>
            <person name="Dubchak I."/>
            <person name="Gentemann C."/>
            <person name="Eikrem W."/>
            <person name="Gready J.E."/>
            <person name="John U."/>
            <person name="Lanier W."/>
            <person name="Lindquist E.A."/>
            <person name="Lucas S."/>
            <person name="Mayer K.F."/>
            <person name="Moreau H."/>
            <person name="Not F."/>
            <person name="Otillar R."/>
            <person name="Panaud O."/>
            <person name="Pangilinan J."/>
            <person name="Paulsen I."/>
            <person name="Piegu B."/>
            <person name="Poliakov A."/>
            <person name="Robbens S."/>
            <person name="Schmutz J."/>
            <person name="Toulza E."/>
            <person name="Wyss T."/>
            <person name="Zelensky A."/>
            <person name="Zhou K."/>
            <person name="Armbrust E.V."/>
            <person name="Bhattacharya D."/>
            <person name="Goodenough U.W."/>
            <person name="Van de Peer Y."/>
            <person name="Grigoriev I.V."/>
        </authorList>
    </citation>
    <scope>NUCLEOTIDE SEQUENCE [LARGE SCALE GENOMIC DNA]</scope>
    <source>
        <strain evidence="8 9">CCMP1545</strain>
    </source>
</reference>
<feature type="domain" description="TLC" evidence="7">
    <location>
        <begin position="51"/>
        <end position="256"/>
    </location>
</feature>
<dbReference type="KEGG" id="mpp:MICPUCDRAFT_49526"/>
<evidence type="ECO:0000256" key="1">
    <source>
        <dbReference type="ARBA" id="ARBA00004141"/>
    </source>
</evidence>
<dbReference type="OMA" id="CMVLISE"/>
<evidence type="ECO:0000313" key="9">
    <source>
        <dbReference type="Proteomes" id="UP000001876"/>
    </source>
</evidence>
<evidence type="ECO:0000256" key="4">
    <source>
        <dbReference type="ARBA" id="ARBA00023136"/>
    </source>
</evidence>
<dbReference type="EMBL" id="GG663737">
    <property type="protein sequence ID" value="EEH59107.1"/>
    <property type="molecule type" value="Genomic_DNA"/>
</dbReference>
<evidence type="ECO:0000313" key="8">
    <source>
        <dbReference type="EMBL" id="EEH59107.1"/>
    </source>
</evidence>
<accession>C1MMU0</accession>
<evidence type="ECO:0000256" key="2">
    <source>
        <dbReference type="ARBA" id="ARBA00022692"/>
    </source>
</evidence>
<keyword evidence="2 5" id="KW-0812">Transmembrane</keyword>
<feature type="transmembrane region" description="Helical" evidence="6">
    <location>
        <begin position="187"/>
        <end position="207"/>
    </location>
</feature>
<evidence type="ECO:0000256" key="3">
    <source>
        <dbReference type="ARBA" id="ARBA00022989"/>
    </source>
</evidence>
<feature type="transmembrane region" description="Helical" evidence="6">
    <location>
        <begin position="12"/>
        <end position="37"/>
    </location>
</feature>
<gene>
    <name evidence="8" type="ORF">MICPUCDRAFT_49526</name>
</gene>
<evidence type="ECO:0000256" key="6">
    <source>
        <dbReference type="SAM" id="Phobius"/>
    </source>
</evidence>
<dbReference type="GeneID" id="9682428"/>
<keyword evidence="3 6" id="KW-1133">Transmembrane helix</keyword>
<dbReference type="eggNOG" id="ENOG502ST3G">
    <property type="taxonomic scope" value="Eukaryota"/>
</dbReference>
<dbReference type="Pfam" id="PF03798">
    <property type="entry name" value="TRAM_LAG1_CLN8"/>
    <property type="match status" value="1"/>
</dbReference>
<organism evidence="9">
    <name type="scientific">Micromonas pusilla (strain CCMP1545)</name>
    <name type="common">Picoplanktonic green alga</name>
    <dbReference type="NCBI Taxonomy" id="564608"/>
    <lineage>
        <taxon>Eukaryota</taxon>
        <taxon>Viridiplantae</taxon>
        <taxon>Chlorophyta</taxon>
        <taxon>Mamiellophyceae</taxon>
        <taxon>Mamiellales</taxon>
        <taxon>Mamiellaceae</taxon>
        <taxon>Micromonas</taxon>
    </lineage>
</organism>
<dbReference type="InterPro" id="IPR050846">
    <property type="entry name" value="TLCD"/>
</dbReference>
<dbReference type="GO" id="GO:0055088">
    <property type="term" value="P:lipid homeostasis"/>
    <property type="evidence" value="ECO:0007669"/>
    <property type="project" value="TreeGrafter"/>
</dbReference>
<dbReference type="PANTHER" id="PTHR13439">
    <property type="entry name" value="CT120 PROTEIN"/>
    <property type="match status" value="1"/>
</dbReference>
<comment type="subcellular location">
    <subcellularLocation>
        <location evidence="1">Membrane</location>
        <topology evidence="1">Multi-pass membrane protein</topology>
    </subcellularLocation>
</comment>
<sequence length="274" mass="30572">MAGLRTSNGVPLQILLAHLVFGLFLCACVFIASAVISPRLFRADMARLKPNERKTWHTNAVTFLPTFAVTYFAAPAVLAYAGPSGSFLHAATADTLRGCGISLGYMTWDLLVMLLDARDQMRAYGGASPYVLFLIHHTLSLAAWPYAVTSGRCVYFVNYFLVSEVTNFNMSLRWFLMKCGKEGGRVYFWNGILWIPLFFTIRIAVIPRLVTAYFAGDWSELGANETWAARLLLPVPILLNVYWFWLIASTAIKFLATGSETGVRKDALETKKDE</sequence>
<feature type="transmembrane region" description="Helical" evidence="6">
    <location>
        <begin position="58"/>
        <end position="83"/>
    </location>
</feature>
<keyword evidence="9" id="KW-1185">Reference proteome</keyword>
<keyword evidence="4 5" id="KW-0472">Membrane</keyword>
<dbReference type="AlphaFoldDB" id="C1MMU0"/>